<evidence type="ECO:0000313" key="4">
    <source>
        <dbReference type="Proteomes" id="UP000248889"/>
    </source>
</evidence>
<dbReference type="AlphaFoldDB" id="A0A2X0IGH8"/>
<keyword evidence="2" id="KW-0732">Signal</keyword>
<feature type="signal peptide" evidence="2">
    <location>
        <begin position="1"/>
        <end position="20"/>
    </location>
</feature>
<protein>
    <recommendedName>
        <fullName evidence="5">Sensor domain-containing protein</fullName>
    </recommendedName>
</protein>
<evidence type="ECO:0000256" key="1">
    <source>
        <dbReference type="SAM" id="MobiDB-lite"/>
    </source>
</evidence>
<dbReference type="RefSeq" id="WP_111503094.1">
    <property type="nucleotide sequence ID" value="NZ_QKYN01000082.1"/>
</dbReference>
<feature type="chain" id="PRO_5039190264" description="Sensor domain-containing protein" evidence="2">
    <location>
        <begin position="21"/>
        <end position="249"/>
    </location>
</feature>
<organism evidence="3 4">
    <name type="scientific">Streptacidiphilus pinicola</name>
    <dbReference type="NCBI Taxonomy" id="2219663"/>
    <lineage>
        <taxon>Bacteria</taxon>
        <taxon>Bacillati</taxon>
        <taxon>Actinomycetota</taxon>
        <taxon>Actinomycetes</taxon>
        <taxon>Kitasatosporales</taxon>
        <taxon>Streptomycetaceae</taxon>
        <taxon>Streptacidiphilus</taxon>
    </lineage>
</organism>
<sequence length="249" mass="25253">MTTHPRRALAAALCAGTALALTACSSPGGTTVNAGSTSSAVASPSPSSAPADPNAGLPNGIQLSGWLLPASVVPKLKSDRKAVVNSGEGLAQPSDKAVAKTEACDQLGRTDWMEAGGVGPSAAAGNDFADPAGNEFYQQLNAYQGTRAAQEFAALKKVFTECRSFPAKVSGGTYTMRVKLNALPGLGDEAVKAVLTSPDIQGGETLVAIRSGRLLVTTMYNDQSKTGAQALTLAQRLLKNVPPAPAAAS</sequence>
<evidence type="ECO:0000256" key="2">
    <source>
        <dbReference type="SAM" id="SignalP"/>
    </source>
</evidence>
<dbReference type="PROSITE" id="PS51257">
    <property type="entry name" value="PROKAR_LIPOPROTEIN"/>
    <property type="match status" value="1"/>
</dbReference>
<name>A0A2X0IGH8_9ACTN</name>
<dbReference type="Proteomes" id="UP000248889">
    <property type="component" value="Unassembled WGS sequence"/>
</dbReference>
<dbReference type="OrthoDB" id="3853694at2"/>
<keyword evidence="4" id="KW-1185">Reference proteome</keyword>
<accession>A0A2X0IGH8</accession>
<proteinExistence type="predicted"/>
<gene>
    <name evidence="3" type="ORF">DN069_21050</name>
</gene>
<dbReference type="EMBL" id="QKYN01000082">
    <property type="protein sequence ID" value="RAG83647.1"/>
    <property type="molecule type" value="Genomic_DNA"/>
</dbReference>
<comment type="caution">
    <text evidence="3">The sequence shown here is derived from an EMBL/GenBank/DDBJ whole genome shotgun (WGS) entry which is preliminary data.</text>
</comment>
<feature type="compositionally biased region" description="Low complexity" evidence="1">
    <location>
        <begin position="34"/>
        <end position="55"/>
    </location>
</feature>
<reference evidence="3 4" key="1">
    <citation type="submission" date="2018-06" db="EMBL/GenBank/DDBJ databases">
        <title>Streptacidiphilus pinicola sp. nov., isolated from pine grove soil.</title>
        <authorList>
            <person name="Roh S.G."/>
            <person name="Park S."/>
            <person name="Kim M.-K."/>
            <person name="Yun B.-R."/>
            <person name="Park J."/>
            <person name="Kim M.J."/>
            <person name="Kim Y.S."/>
            <person name="Kim S.B."/>
        </authorList>
    </citation>
    <scope>NUCLEOTIDE SEQUENCE [LARGE SCALE GENOMIC DNA]</scope>
    <source>
        <strain evidence="3 4">MMS16-CNU450</strain>
    </source>
</reference>
<feature type="region of interest" description="Disordered" evidence="1">
    <location>
        <begin position="30"/>
        <end position="56"/>
    </location>
</feature>
<evidence type="ECO:0000313" key="3">
    <source>
        <dbReference type="EMBL" id="RAG83647.1"/>
    </source>
</evidence>
<evidence type="ECO:0008006" key="5">
    <source>
        <dbReference type="Google" id="ProtNLM"/>
    </source>
</evidence>